<comment type="caution">
    <text evidence="1">The sequence shown here is derived from an EMBL/GenBank/DDBJ whole genome shotgun (WGS) entry which is preliminary data.</text>
</comment>
<dbReference type="Proteomes" id="UP001595839">
    <property type="component" value="Unassembled WGS sequence"/>
</dbReference>
<reference evidence="2" key="1">
    <citation type="journal article" date="2019" name="Int. J. Syst. Evol. Microbiol.">
        <title>The Global Catalogue of Microorganisms (GCM) 10K type strain sequencing project: providing services to taxonomists for standard genome sequencing and annotation.</title>
        <authorList>
            <consortium name="The Broad Institute Genomics Platform"/>
            <consortium name="The Broad Institute Genome Sequencing Center for Infectious Disease"/>
            <person name="Wu L."/>
            <person name="Ma J."/>
        </authorList>
    </citation>
    <scope>NUCLEOTIDE SEQUENCE [LARGE SCALE GENOMIC DNA]</scope>
    <source>
        <strain evidence="2">CGMCC 4.7177</strain>
    </source>
</reference>
<dbReference type="EMBL" id="JBHSFK010000008">
    <property type="protein sequence ID" value="MFC4500664.1"/>
    <property type="molecule type" value="Genomic_DNA"/>
</dbReference>
<dbReference type="RefSeq" id="WP_381171642.1">
    <property type="nucleotide sequence ID" value="NZ_JBHSFK010000008.1"/>
</dbReference>
<proteinExistence type="predicted"/>
<protein>
    <submittedName>
        <fullName evidence="1">Uncharacterized protein</fullName>
    </submittedName>
</protein>
<evidence type="ECO:0000313" key="2">
    <source>
        <dbReference type="Proteomes" id="UP001595839"/>
    </source>
</evidence>
<accession>A0ABV9AN87</accession>
<organism evidence="1 2">
    <name type="scientific">Streptomyces vulcanius</name>
    <dbReference type="NCBI Taxonomy" id="1441876"/>
    <lineage>
        <taxon>Bacteria</taxon>
        <taxon>Bacillati</taxon>
        <taxon>Actinomycetota</taxon>
        <taxon>Actinomycetes</taxon>
        <taxon>Kitasatosporales</taxon>
        <taxon>Streptomycetaceae</taxon>
        <taxon>Streptomyces</taxon>
    </lineage>
</organism>
<keyword evidence="2" id="KW-1185">Reference proteome</keyword>
<sequence>MAERQMKAWERVLAARAMGQDPDPADVEEARAASRPGTVGWAAKVAAQAAPQKRPAPEGRARFRDAILARLNRDSGDGPDAA</sequence>
<evidence type="ECO:0000313" key="1">
    <source>
        <dbReference type="EMBL" id="MFC4500664.1"/>
    </source>
</evidence>
<name>A0ABV9AN87_9ACTN</name>
<gene>
    <name evidence="1" type="ORF">ACFPIH_14210</name>
</gene>